<keyword evidence="3 7" id="KW-0489">Methyltransferase</keyword>
<feature type="compositionally biased region" description="Basic and acidic residues" evidence="8">
    <location>
        <begin position="63"/>
        <end position="75"/>
    </location>
</feature>
<comment type="function">
    <text evidence="7">Arginine methyltransferase involved in the assembly or stability of mitochondrial NADH:ubiquinone oxidoreductase complex (complex I).</text>
</comment>
<dbReference type="GO" id="GO:0005739">
    <property type="term" value="C:mitochondrion"/>
    <property type="evidence" value="ECO:0007669"/>
    <property type="project" value="UniProtKB-SubCell"/>
</dbReference>
<dbReference type="OMA" id="LPFAPNM"/>
<dbReference type="RefSeq" id="XP_016641302.1">
    <property type="nucleotide sequence ID" value="XM_016789475.1"/>
</dbReference>
<feature type="compositionally biased region" description="Low complexity" evidence="8">
    <location>
        <begin position="46"/>
        <end position="57"/>
    </location>
</feature>
<dbReference type="KEGG" id="sapo:SAPIO_CDS7661"/>
<dbReference type="AlphaFoldDB" id="A0A084G2E1"/>
<comment type="catalytic activity">
    <reaction evidence="6 7">
        <text>L-arginyl-[protein] + 2 S-adenosyl-L-methionine = N(omega),N(omega)'-dimethyl-L-arginyl-[protein] + 2 S-adenosyl-L-homocysteine + 2 H(+)</text>
        <dbReference type="Rhea" id="RHEA:48108"/>
        <dbReference type="Rhea" id="RHEA-COMP:10532"/>
        <dbReference type="Rhea" id="RHEA-COMP:11992"/>
        <dbReference type="ChEBI" id="CHEBI:15378"/>
        <dbReference type="ChEBI" id="CHEBI:29965"/>
        <dbReference type="ChEBI" id="CHEBI:57856"/>
        <dbReference type="ChEBI" id="CHEBI:59789"/>
        <dbReference type="ChEBI" id="CHEBI:88221"/>
        <dbReference type="EC" id="2.1.1.320"/>
    </reaction>
</comment>
<keyword evidence="4 7" id="KW-0808">Transferase</keyword>
<dbReference type="EMBL" id="JOWA01000110">
    <property type="protein sequence ID" value="KEZ41503.1"/>
    <property type="molecule type" value="Genomic_DNA"/>
</dbReference>
<evidence type="ECO:0000256" key="1">
    <source>
        <dbReference type="ARBA" id="ARBA00004173"/>
    </source>
</evidence>
<comment type="caution">
    <text evidence="9">The sequence shown here is derived from an EMBL/GenBank/DDBJ whole genome shotgun (WGS) entry which is preliminary data.</text>
</comment>
<evidence type="ECO:0000256" key="7">
    <source>
        <dbReference type="RuleBase" id="RU364114"/>
    </source>
</evidence>
<sequence>MAGLIRQLFQQPACQATRRSLSRIRPTAPWPSTTAADPCRRHMSSRRAAAATAAAAGGRDKKKGNDGRWQQRSDLLPEDRISEFESFPMVTAKDLRTHKQRPRRVKMLLRDFIEDSLYNPHYGYFSKEAVIFSPGEPFNFPAMRDNIEFYSELSRRYTEFEDRLDLAEGAENPTRQLWHTPTELFRPYYGEAIARYLVANYHLTSYPYHDLIIYEMGAGRGTLMRNILDYIRDMDPSVYDRTKYRVIEISSSLAALQAKNLAGDHADKVEIINKSIFDWRESVPSPCFFLAMEVWDNFPHDGIRYDLETEAPMQAVVLVDSDGDFYEFYTPELDPVAARFFRVRHVATGGRYPHPYPSHPFLRKLQKNMPLAGNLSEPEYIPTRLLQFFEVLERYFPGHRLLASDFHSLPQAIKGLNAPVVQTRFERRMIPVRTPLVHQGYFDILFPTDFQITESIYRAITGKLTRVLTHEEYMRRWAFVEDTETRTGENPLLSYYQNASVMFTL</sequence>
<dbReference type="GO" id="GO:0032259">
    <property type="term" value="P:methylation"/>
    <property type="evidence" value="ECO:0007669"/>
    <property type="project" value="UniProtKB-KW"/>
</dbReference>
<keyword evidence="10" id="KW-1185">Reference proteome</keyword>
<dbReference type="GeneID" id="27726733"/>
<dbReference type="Pfam" id="PF02636">
    <property type="entry name" value="Methyltransf_28"/>
    <property type="match status" value="1"/>
</dbReference>
<dbReference type="OrthoDB" id="17415at2759"/>
<proteinExistence type="inferred from homology"/>
<dbReference type="PANTHER" id="PTHR12049">
    <property type="entry name" value="PROTEIN ARGININE METHYLTRANSFERASE NDUFAF7, MITOCHONDRIAL"/>
    <property type="match status" value="1"/>
</dbReference>
<name>A0A084G2E1_PSEDA</name>
<dbReference type="InterPro" id="IPR038375">
    <property type="entry name" value="NDUFAF7_sf"/>
</dbReference>
<dbReference type="Gene3D" id="3.40.50.12710">
    <property type="match status" value="1"/>
</dbReference>
<evidence type="ECO:0000256" key="8">
    <source>
        <dbReference type="SAM" id="MobiDB-lite"/>
    </source>
</evidence>
<protein>
    <recommendedName>
        <fullName evidence="7">Protein arginine methyltransferase NDUFAF7</fullName>
        <ecNumber evidence="7">2.1.1.320</ecNumber>
    </recommendedName>
</protein>
<gene>
    <name evidence="9" type="ORF">SAPIO_CDS7661</name>
</gene>
<dbReference type="VEuPathDB" id="FungiDB:SAPIO_CDS7661"/>
<evidence type="ECO:0000256" key="4">
    <source>
        <dbReference type="ARBA" id="ARBA00022679"/>
    </source>
</evidence>
<dbReference type="Proteomes" id="UP000028545">
    <property type="component" value="Unassembled WGS sequence"/>
</dbReference>
<dbReference type="FunFam" id="3.40.50.12710:FF:000002">
    <property type="entry name" value="Protein arginine methyltransferase NDUFAF7"/>
    <property type="match status" value="1"/>
</dbReference>
<dbReference type="HOGENOM" id="CLU_028484_1_0_1"/>
<evidence type="ECO:0000256" key="2">
    <source>
        <dbReference type="ARBA" id="ARBA00005891"/>
    </source>
</evidence>
<dbReference type="GO" id="GO:0035243">
    <property type="term" value="F:protein-arginine omega-N symmetric methyltransferase activity"/>
    <property type="evidence" value="ECO:0007669"/>
    <property type="project" value="UniProtKB-EC"/>
</dbReference>
<feature type="region of interest" description="Disordered" evidence="8">
    <location>
        <begin position="17"/>
        <end position="75"/>
    </location>
</feature>
<dbReference type="EC" id="2.1.1.320" evidence="7"/>
<dbReference type="InterPro" id="IPR003788">
    <property type="entry name" value="NDUFAF7"/>
</dbReference>
<comment type="subcellular location">
    <subcellularLocation>
        <location evidence="1 7">Mitochondrion</location>
    </subcellularLocation>
</comment>
<evidence type="ECO:0000313" key="10">
    <source>
        <dbReference type="Proteomes" id="UP000028545"/>
    </source>
</evidence>
<keyword evidence="5 7" id="KW-0496">Mitochondrion</keyword>
<reference evidence="9 10" key="1">
    <citation type="journal article" date="2014" name="Genome Announc.">
        <title>Draft genome sequence of the pathogenic fungus Scedosporium apiospermum.</title>
        <authorList>
            <person name="Vandeputte P."/>
            <person name="Ghamrawi S."/>
            <person name="Rechenmann M."/>
            <person name="Iltis A."/>
            <person name="Giraud S."/>
            <person name="Fleury M."/>
            <person name="Thornton C."/>
            <person name="Delhaes L."/>
            <person name="Meyer W."/>
            <person name="Papon N."/>
            <person name="Bouchara J.P."/>
        </authorList>
    </citation>
    <scope>NUCLEOTIDE SEQUENCE [LARGE SCALE GENOMIC DNA]</scope>
    <source>
        <strain evidence="9 10">IHEM 14462</strain>
    </source>
</reference>
<comment type="similarity">
    <text evidence="2 7">Belongs to the NDUFAF7 family.</text>
</comment>
<dbReference type="SUPFAM" id="SSF53335">
    <property type="entry name" value="S-adenosyl-L-methionine-dependent methyltransferases"/>
    <property type="match status" value="1"/>
</dbReference>
<dbReference type="PANTHER" id="PTHR12049:SF5">
    <property type="entry name" value="PROTEIN ARGININE METHYLTRANSFERASE NDUFAF7 HOMOLOG, MITOCHONDRIAL"/>
    <property type="match status" value="1"/>
</dbReference>
<accession>A0A084G2E1</accession>
<evidence type="ECO:0000313" key="9">
    <source>
        <dbReference type="EMBL" id="KEZ41503.1"/>
    </source>
</evidence>
<organism evidence="9 10">
    <name type="scientific">Pseudallescheria apiosperma</name>
    <name type="common">Scedosporium apiospermum</name>
    <dbReference type="NCBI Taxonomy" id="563466"/>
    <lineage>
        <taxon>Eukaryota</taxon>
        <taxon>Fungi</taxon>
        <taxon>Dikarya</taxon>
        <taxon>Ascomycota</taxon>
        <taxon>Pezizomycotina</taxon>
        <taxon>Sordariomycetes</taxon>
        <taxon>Hypocreomycetidae</taxon>
        <taxon>Microascales</taxon>
        <taxon>Microascaceae</taxon>
        <taxon>Scedosporium</taxon>
    </lineage>
</organism>
<evidence type="ECO:0000256" key="5">
    <source>
        <dbReference type="ARBA" id="ARBA00023128"/>
    </source>
</evidence>
<evidence type="ECO:0000256" key="3">
    <source>
        <dbReference type="ARBA" id="ARBA00022603"/>
    </source>
</evidence>
<dbReference type="InterPro" id="IPR029063">
    <property type="entry name" value="SAM-dependent_MTases_sf"/>
</dbReference>
<evidence type="ECO:0000256" key="6">
    <source>
        <dbReference type="ARBA" id="ARBA00048612"/>
    </source>
</evidence>